<feature type="domain" description="HTH crp-type" evidence="4">
    <location>
        <begin position="113"/>
        <end position="186"/>
    </location>
</feature>
<accession>A0ABS3FWV0</accession>
<dbReference type="InterPro" id="IPR012318">
    <property type="entry name" value="HTH_CRP"/>
</dbReference>
<dbReference type="RefSeq" id="WP_207090012.1">
    <property type="nucleotide sequence ID" value="NZ_JAFLQW010000562.1"/>
</dbReference>
<evidence type="ECO:0000259" key="4">
    <source>
        <dbReference type="PROSITE" id="PS51063"/>
    </source>
</evidence>
<dbReference type="Gene3D" id="2.60.120.10">
    <property type="entry name" value="Jelly Rolls"/>
    <property type="match status" value="1"/>
</dbReference>
<keyword evidence="3" id="KW-0804">Transcription</keyword>
<dbReference type="SUPFAM" id="SSF51206">
    <property type="entry name" value="cAMP-binding domain-like"/>
    <property type="match status" value="1"/>
</dbReference>
<evidence type="ECO:0000256" key="2">
    <source>
        <dbReference type="ARBA" id="ARBA00023125"/>
    </source>
</evidence>
<dbReference type="InterPro" id="IPR036390">
    <property type="entry name" value="WH_DNA-bd_sf"/>
</dbReference>
<dbReference type="PANTHER" id="PTHR24567">
    <property type="entry name" value="CRP FAMILY TRANSCRIPTIONAL REGULATORY PROTEIN"/>
    <property type="match status" value="1"/>
</dbReference>
<dbReference type="SMART" id="SM00419">
    <property type="entry name" value="HTH_CRP"/>
    <property type="match status" value="1"/>
</dbReference>
<dbReference type="EMBL" id="JAFLQW010000562">
    <property type="protein sequence ID" value="MBO0351576.1"/>
    <property type="molecule type" value="Genomic_DNA"/>
</dbReference>
<keyword evidence="1" id="KW-0805">Transcription regulation</keyword>
<name>A0ABS3FWV0_9CYAN</name>
<comment type="caution">
    <text evidence="5">The sequence shown here is derived from an EMBL/GenBank/DDBJ whole genome shotgun (WGS) entry which is preliminary data.</text>
</comment>
<dbReference type="InterPro" id="IPR018490">
    <property type="entry name" value="cNMP-bd_dom_sf"/>
</dbReference>
<sequence length="192" mass="21848">MTIATLASVSSPVRRTFNRKDSIPMWQNILWKIERGVVRTITWTEDGSTIASGYWGPGDVVGEPLCCINGYQIECLTSVEVSIIPGHQWQQVLDAIRTHTQKTEELLTIIHCKQVQERLLKFLVWLSDKFARPVEQGRLLELPMTHQEIAEAIGISRVTVTRLLQRLESEGAIYRPHRQSILLYESSGLLLV</sequence>
<dbReference type="InterPro" id="IPR050397">
    <property type="entry name" value="Env_Response_Regulators"/>
</dbReference>
<dbReference type="Pfam" id="PF13545">
    <property type="entry name" value="HTH_Crp_2"/>
    <property type="match status" value="1"/>
</dbReference>
<dbReference type="InterPro" id="IPR018335">
    <property type="entry name" value="Tscrpt_reg_HTH_Crp-type_CS"/>
</dbReference>
<reference evidence="5 6" key="1">
    <citation type="submission" date="2021-03" db="EMBL/GenBank/DDBJ databases">
        <title>Metabolic Capacity of the Antarctic Cyanobacterium Phormidium pseudopriestleyi that Sustains Oxygenic Photosynthesis in the Presence of Hydrogen Sulfide.</title>
        <authorList>
            <person name="Lumian J.E."/>
            <person name="Jungblut A.D."/>
            <person name="Dillon M.L."/>
            <person name="Hawes I."/>
            <person name="Doran P.T."/>
            <person name="Mackey T.J."/>
            <person name="Dick G.J."/>
            <person name="Grettenberger C.L."/>
            <person name="Sumner D.Y."/>
        </authorList>
    </citation>
    <scope>NUCLEOTIDE SEQUENCE [LARGE SCALE GENOMIC DNA]</scope>
    <source>
        <strain evidence="5 6">FRX01</strain>
    </source>
</reference>
<dbReference type="SUPFAM" id="SSF46785">
    <property type="entry name" value="Winged helix' DNA-binding domain"/>
    <property type="match status" value="1"/>
</dbReference>
<dbReference type="CDD" id="cd00092">
    <property type="entry name" value="HTH_CRP"/>
    <property type="match status" value="1"/>
</dbReference>
<evidence type="ECO:0000256" key="1">
    <source>
        <dbReference type="ARBA" id="ARBA00023015"/>
    </source>
</evidence>
<dbReference type="PANTHER" id="PTHR24567:SF26">
    <property type="entry name" value="REGULATORY PROTEIN YEIL"/>
    <property type="match status" value="1"/>
</dbReference>
<evidence type="ECO:0000313" key="5">
    <source>
        <dbReference type="EMBL" id="MBO0351576.1"/>
    </source>
</evidence>
<evidence type="ECO:0000313" key="6">
    <source>
        <dbReference type="Proteomes" id="UP000664844"/>
    </source>
</evidence>
<proteinExistence type="predicted"/>
<dbReference type="InterPro" id="IPR014710">
    <property type="entry name" value="RmlC-like_jellyroll"/>
</dbReference>
<keyword evidence="6" id="KW-1185">Reference proteome</keyword>
<organism evidence="5 6">
    <name type="scientific">Phormidium pseudopriestleyi FRX01</name>
    <dbReference type="NCBI Taxonomy" id="1759528"/>
    <lineage>
        <taxon>Bacteria</taxon>
        <taxon>Bacillati</taxon>
        <taxon>Cyanobacteriota</taxon>
        <taxon>Cyanophyceae</taxon>
        <taxon>Oscillatoriophycideae</taxon>
        <taxon>Oscillatoriales</taxon>
        <taxon>Oscillatoriaceae</taxon>
        <taxon>Phormidium</taxon>
    </lineage>
</organism>
<dbReference type="PROSITE" id="PS51063">
    <property type="entry name" value="HTH_CRP_2"/>
    <property type="match status" value="1"/>
</dbReference>
<dbReference type="PROSITE" id="PS00042">
    <property type="entry name" value="HTH_CRP_1"/>
    <property type="match status" value="1"/>
</dbReference>
<dbReference type="PRINTS" id="PR00034">
    <property type="entry name" value="HTHCRP"/>
</dbReference>
<evidence type="ECO:0000256" key="3">
    <source>
        <dbReference type="ARBA" id="ARBA00023163"/>
    </source>
</evidence>
<gene>
    <name evidence="5" type="ORF">J0895_21320</name>
</gene>
<protein>
    <submittedName>
        <fullName evidence="5">Crp/Fnr family transcriptional regulator</fullName>
    </submittedName>
</protein>
<dbReference type="Proteomes" id="UP000664844">
    <property type="component" value="Unassembled WGS sequence"/>
</dbReference>
<keyword evidence="2" id="KW-0238">DNA-binding</keyword>